<keyword evidence="1" id="KW-0472">Membrane</keyword>
<dbReference type="InterPro" id="IPR043502">
    <property type="entry name" value="DNA/RNA_pol_sf"/>
</dbReference>
<organism evidence="3 4">
    <name type="scientific">Dendrobium nobile</name>
    <name type="common">Orchid</name>
    <dbReference type="NCBI Taxonomy" id="94219"/>
    <lineage>
        <taxon>Eukaryota</taxon>
        <taxon>Viridiplantae</taxon>
        <taxon>Streptophyta</taxon>
        <taxon>Embryophyta</taxon>
        <taxon>Tracheophyta</taxon>
        <taxon>Spermatophyta</taxon>
        <taxon>Magnoliopsida</taxon>
        <taxon>Liliopsida</taxon>
        <taxon>Asparagales</taxon>
        <taxon>Orchidaceae</taxon>
        <taxon>Epidendroideae</taxon>
        <taxon>Malaxideae</taxon>
        <taxon>Dendrobiinae</taxon>
        <taxon>Dendrobium</taxon>
    </lineage>
</organism>
<dbReference type="SUPFAM" id="SSF56672">
    <property type="entry name" value="DNA/RNA polymerases"/>
    <property type="match status" value="1"/>
</dbReference>
<evidence type="ECO:0000259" key="2">
    <source>
        <dbReference type="Pfam" id="PF00078"/>
    </source>
</evidence>
<sequence>MNGGRFPVNTVNPTDGSLGASLKDINFQISEVTSMQASWIIQRAKLNWLHHGEDDLKFLYAKIRSRLGSSKFVVNLFTCNPNSDRGEVLQSIIKHFQELFNPLPPSCRNMDSFPIGIFVPDFHANLLTSPILDDEIRAAVFKGTSKSSPGPDGFNYHFYKTGWHIIGPLVCKAIRFFFLKGYLPSGIKATALAIIPKHCNATSISDYRPISLCNTLYKIIAKVIAGRLNPIMPLIVKDTQASFVKSRVSTDSILFAIDILSLVNKRGVGNMFCAKIDIKKAFDSVSRDFLLAHMIQKGFPLPLISGLKHVLPMLIFLLSLMVHWKAFSPLLLALGKVALLALTFSV</sequence>
<dbReference type="Pfam" id="PF00078">
    <property type="entry name" value="RVT_1"/>
    <property type="match status" value="1"/>
</dbReference>
<dbReference type="EMBL" id="JAGYWB010000019">
    <property type="protein sequence ID" value="KAI0488396.1"/>
    <property type="molecule type" value="Genomic_DNA"/>
</dbReference>
<dbReference type="PANTHER" id="PTHR19446">
    <property type="entry name" value="REVERSE TRANSCRIPTASES"/>
    <property type="match status" value="1"/>
</dbReference>
<dbReference type="SMR" id="A0A8T3A238"/>
<name>A0A8T3A238_DENNO</name>
<proteinExistence type="predicted"/>
<comment type="caution">
    <text evidence="3">The sequence shown here is derived from an EMBL/GenBank/DDBJ whole genome shotgun (WGS) entry which is preliminary data.</text>
</comment>
<protein>
    <recommendedName>
        <fullName evidence="2">Reverse transcriptase domain-containing protein</fullName>
    </recommendedName>
</protein>
<accession>A0A8T3A238</accession>
<keyword evidence="1" id="KW-0812">Transmembrane</keyword>
<feature type="transmembrane region" description="Helical" evidence="1">
    <location>
        <begin position="326"/>
        <end position="344"/>
    </location>
</feature>
<evidence type="ECO:0000256" key="1">
    <source>
        <dbReference type="SAM" id="Phobius"/>
    </source>
</evidence>
<dbReference type="OrthoDB" id="784000at2759"/>
<dbReference type="Proteomes" id="UP000829196">
    <property type="component" value="Unassembled WGS sequence"/>
</dbReference>
<evidence type="ECO:0000313" key="3">
    <source>
        <dbReference type="EMBL" id="KAI0488396.1"/>
    </source>
</evidence>
<feature type="transmembrane region" description="Helical" evidence="1">
    <location>
        <begin position="299"/>
        <end position="320"/>
    </location>
</feature>
<keyword evidence="4" id="KW-1185">Reference proteome</keyword>
<evidence type="ECO:0000313" key="4">
    <source>
        <dbReference type="Proteomes" id="UP000829196"/>
    </source>
</evidence>
<keyword evidence="1" id="KW-1133">Transmembrane helix</keyword>
<feature type="domain" description="Reverse transcriptase" evidence="2">
    <location>
        <begin position="196"/>
        <end position="300"/>
    </location>
</feature>
<dbReference type="InterPro" id="IPR000477">
    <property type="entry name" value="RT_dom"/>
</dbReference>
<reference evidence="3" key="1">
    <citation type="journal article" date="2022" name="Front. Genet.">
        <title>Chromosome-Scale Assembly of the Dendrobium nobile Genome Provides Insights Into the Molecular Mechanism of the Biosynthesis of the Medicinal Active Ingredient of Dendrobium.</title>
        <authorList>
            <person name="Xu Q."/>
            <person name="Niu S.-C."/>
            <person name="Li K.-L."/>
            <person name="Zheng P.-J."/>
            <person name="Zhang X.-J."/>
            <person name="Jia Y."/>
            <person name="Liu Y."/>
            <person name="Niu Y.-X."/>
            <person name="Yu L.-H."/>
            <person name="Chen D.-F."/>
            <person name="Zhang G.-Q."/>
        </authorList>
    </citation>
    <scope>NUCLEOTIDE SEQUENCE</scope>
    <source>
        <tissue evidence="3">Leaf</tissue>
    </source>
</reference>
<gene>
    <name evidence="3" type="ORF">KFK09_028227</name>
</gene>
<dbReference type="AlphaFoldDB" id="A0A8T3A238"/>